<reference evidence="2" key="1">
    <citation type="submission" date="2023-06" db="EMBL/GenBank/DDBJ databases">
        <title>Survivors Of The Sea: Transcriptome response of Skeletonema marinoi to long-term dormancy.</title>
        <authorList>
            <person name="Pinder M.I.M."/>
            <person name="Kourtchenko O."/>
            <person name="Robertson E.K."/>
            <person name="Larsson T."/>
            <person name="Maumus F."/>
            <person name="Osuna-Cruz C.M."/>
            <person name="Vancaester E."/>
            <person name="Stenow R."/>
            <person name="Vandepoele K."/>
            <person name="Ploug H."/>
            <person name="Bruchert V."/>
            <person name="Godhe A."/>
            <person name="Topel M."/>
        </authorList>
    </citation>
    <scope>NUCLEOTIDE SEQUENCE</scope>
    <source>
        <strain evidence="2">R05AC</strain>
    </source>
</reference>
<accession>A0AAD8Y126</accession>
<evidence type="ECO:0000256" key="1">
    <source>
        <dbReference type="SAM" id="MobiDB-lite"/>
    </source>
</evidence>
<feature type="compositionally biased region" description="Polar residues" evidence="1">
    <location>
        <begin position="1"/>
        <end position="19"/>
    </location>
</feature>
<dbReference type="EMBL" id="JATAAI010000025">
    <property type="protein sequence ID" value="KAK1737498.1"/>
    <property type="molecule type" value="Genomic_DNA"/>
</dbReference>
<protein>
    <submittedName>
        <fullName evidence="2">Uncharacterized protein</fullName>
    </submittedName>
</protein>
<evidence type="ECO:0000313" key="3">
    <source>
        <dbReference type="Proteomes" id="UP001224775"/>
    </source>
</evidence>
<feature type="region of interest" description="Disordered" evidence="1">
    <location>
        <begin position="1"/>
        <end position="34"/>
    </location>
</feature>
<dbReference type="Proteomes" id="UP001224775">
    <property type="component" value="Unassembled WGS sequence"/>
</dbReference>
<organism evidence="2 3">
    <name type="scientific">Skeletonema marinoi</name>
    <dbReference type="NCBI Taxonomy" id="267567"/>
    <lineage>
        <taxon>Eukaryota</taxon>
        <taxon>Sar</taxon>
        <taxon>Stramenopiles</taxon>
        <taxon>Ochrophyta</taxon>
        <taxon>Bacillariophyta</taxon>
        <taxon>Coscinodiscophyceae</taxon>
        <taxon>Thalassiosirophycidae</taxon>
        <taxon>Thalassiosirales</taxon>
        <taxon>Skeletonemataceae</taxon>
        <taxon>Skeletonema</taxon>
        <taxon>Skeletonema marinoi-dohrnii complex</taxon>
    </lineage>
</organism>
<comment type="caution">
    <text evidence="2">The sequence shown here is derived from an EMBL/GenBank/DDBJ whole genome shotgun (WGS) entry which is preliminary data.</text>
</comment>
<keyword evidence="3" id="KW-1185">Reference proteome</keyword>
<evidence type="ECO:0000313" key="2">
    <source>
        <dbReference type="EMBL" id="KAK1737498.1"/>
    </source>
</evidence>
<gene>
    <name evidence="2" type="ORF">QTG54_011784</name>
</gene>
<proteinExistence type="predicted"/>
<dbReference type="AlphaFoldDB" id="A0AAD8Y126"/>
<name>A0AAD8Y126_9STRA</name>
<sequence>MGNVQSEIISGDNGRQASRATGAAKTATNDYDPSGEVIPDVTPFELLRTIMKLEKFERCLSCVPLNIDPRSPTSLKRDIALAELVAANENGGAAKKGGKGGVTADINDVDVMSTIEEGDDDDESTAFNIDENYVNNSNMMIVIIPMRGHQHRSIKMIQVPTYGIPMPLTKMEGEQVYKRW</sequence>